<dbReference type="CDD" id="cd20704">
    <property type="entry name" value="Orc3"/>
    <property type="match status" value="1"/>
</dbReference>
<evidence type="ECO:0000313" key="10">
    <source>
        <dbReference type="Proteomes" id="UP001140091"/>
    </source>
</evidence>
<evidence type="ECO:0000259" key="8">
    <source>
        <dbReference type="Pfam" id="PF18137"/>
    </source>
</evidence>
<evidence type="ECO:0000256" key="1">
    <source>
        <dbReference type="ARBA" id="ARBA00004123"/>
    </source>
</evidence>
<dbReference type="GO" id="GO:0003688">
    <property type="term" value="F:DNA replication origin binding"/>
    <property type="evidence" value="ECO:0007669"/>
    <property type="project" value="TreeGrafter"/>
</dbReference>
<comment type="subcellular location">
    <subcellularLocation>
        <location evidence="1">Nucleus</location>
    </subcellularLocation>
</comment>
<dbReference type="PANTHER" id="PTHR12748:SF0">
    <property type="entry name" value="ORIGIN RECOGNITION COMPLEX SUBUNIT 3"/>
    <property type="match status" value="1"/>
</dbReference>
<dbReference type="GO" id="GO:0005656">
    <property type="term" value="C:nuclear pre-replicative complex"/>
    <property type="evidence" value="ECO:0007669"/>
    <property type="project" value="TreeGrafter"/>
</dbReference>
<evidence type="ECO:0000256" key="3">
    <source>
        <dbReference type="ARBA" id="ARBA00022705"/>
    </source>
</evidence>
<reference evidence="9" key="1">
    <citation type="submission" date="2022-06" db="EMBL/GenBank/DDBJ databases">
        <title>Genome Sequence of Candolleomyces eurysporus.</title>
        <authorList>
            <person name="Buettner E."/>
        </authorList>
    </citation>
    <scope>NUCLEOTIDE SEQUENCE</scope>
    <source>
        <strain evidence="9">VTCC 930004</strain>
    </source>
</reference>
<proteinExistence type="inferred from homology"/>
<dbReference type="InterPro" id="IPR020795">
    <property type="entry name" value="ORC3"/>
</dbReference>
<dbReference type="PANTHER" id="PTHR12748">
    <property type="entry name" value="ORIGIN RECOGNITION COMPLEX SUBUNIT 3"/>
    <property type="match status" value="1"/>
</dbReference>
<feature type="domain" description="Origin recognition complex subunit 3 N-terminal" evidence="7">
    <location>
        <begin position="37"/>
        <end position="316"/>
    </location>
</feature>
<gene>
    <name evidence="9" type="ORF">H1R20_g9653</name>
</gene>
<protein>
    <recommendedName>
        <fullName evidence="11">Origin recognition complex subunit 3 winged helix C-terminal domain-containing protein</fullName>
    </recommendedName>
</protein>
<evidence type="ECO:0000256" key="4">
    <source>
        <dbReference type="ARBA" id="ARBA00023125"/>
    </source>
</evidence>
<dbReference type="GO" id="GO:0006270">
    <property type="term" value="P:DNA replication initiation"/>
    <property type="evidence" value="ECO:0007669"/>
    <property type="project" value="TreeGrafter"/>
</dbReference>
<sequence length="742" mass="83519">MSDDRTLEETTFSIPYAGGDDEPSPANLPGAPKDELGFPESHERRFETYRKAWSTCLDRIQSIVKQLLEPHIEAVIQQVEDDSAVPGLPHPELPVISISNPVFGASFLNDVCSRLDTPSTHLYPSDCVNLTSAMRALITGLVQDTDDDIPRVKHKVSERLANYDINYLAAWYKHYVSTQGSRPVLLAVLHNFEEFDPTVMQDVFYICSQQLPELRLSFILSLSTPLPTYLHIVYPRATLACLRIRTVAIPNGLSVLNEILLQTFFSPFFDSDVILGPAALEYISDFFTRHNRTLDSLITLIQLVYMKHFSVDPLTSLLYSTPSTPSPALLEAALTSILATNETAVDGISGEDAAKEKIIELIDESRSKIQNRYKSIRIAFHLTRLMQLFFVREGYKGLAWNLENDLCAIFGGMFLKRKEKSSGLERSLGYLSLILKKLNPDQLHRLSHEIHEFLQSIDAEGDENLKAAQTEFSDLTQGQASDENSKTVAAEMADWVDDFLRNLLLERLEDILLWEVWYTGMTPFPSELVNPSIRASLLSGLLRPLEFASPSSTSPNANTPGAKVAEMTTVVSDESLWRLPDTSILFRRYLDSGRLINVYDWFESFQAVLETQREEVKKERARGKGRGRKNGGSSSPSKGKGRGGGKASAAATPKRSPTKKARQSPTKNQKGKQRQQPEEGDDGMDEGEDDEEEEEETEEKWQIEVQARFIRALHELDYLGFIKHTKRRADHVARTVFDINDE</sequence>
<feature type="region of interest" description="Disordered" evidence="6">
    <location>
        <begin position="1"/>
        <end position="38"/>
    </location>
</feature>
<comment type="caution">
    <text evidence="9">The sequence shown here is derived from an EMBL/GenBank/DDBJ whole genome shotgun (WGS) entry which is preliminary data.</text>
</comment>
<evidence type="ECO:0008006" key="11">
    <source>
        <dbReference type="Google" id="ProtNLM"/>
    </source>
</evidence>
<name>A0A9W8MG86_9AGAR</name>
<feature type="compositionally biased region" description="Acidic residues" evidence="6">
    <location>
        <begin position="678"/>
        <end position="698"/>
    </location>
</feature>
<feature type="domain" description="Origin recognition complex subunit 3 winged helix C-terminal" evidence="8">
    <location>
        <begin position="534"/>
        <end position="737"/>
    </location>
</feature>
<dbReference type="GO" id="GO:0005664">
    <property type="term" value="C:nuclear origin of replication recognition complex"/>
    <property type="evidence" value="ECO:0007669"/>
    <property type="project" value="InterPro"/>
</dbReference>
<dbReference type="Pfam" id="PF18137">
    <property type="entry name" value="WHD_ORC"/>
    <property type="match status" value="1"/>
</dbReference>
<feature type="compositionally biased region" description="Basic residues" evidence="6">
    <location>
        <begin position="619"/>
        <end position="629"/>
    </location>
</feature>
<dbReference type="EMBL" id="JANBPK010000991">
    <property type="protein sequence ID" value="KAJ2927444.1"/>
    <property type="molecule type" value="Genomic_DNA"/>
</dbReference>
<evidence type="ECO:0000256" key="6">
    <source>
        <dbReference type="SAM" id="MobiDB-lite"/>
    </source>
</evidence>
<keyword evidence="10" id="KW-1185">Reference proteome</keyword>
<organism evidence="9 10">
    <name type="scientific">Candolleomyces eurysporus</name>
    <dbReference type="NCBI Taxonomy" id="2828524"/>
    <lineage>
        <taxon>Eukaryota</taxon>
        <taxon>Fungi</taxon>
        <taxon>Dikarya</taxon>
        <taxon>Basidiomycota</taxon>
        <taxon>Agaricomycotina</taxon>
        <taxon>Agaricomycetes</taxon>
        <taxon>Agaricomycetidae</taxon>
        <taxon>Agaricales</taxon>
        <taxon>Agaricineae</taxon>
        <taxon>Psathyrellaceae</taxon>
        <taxon>Candolleomyces</taxon>
    </lineage>
</organism>
<dbReference type="GO" id="GO:0031261">
    <property type="term" value="C:DNA replication preinitiation complex"/>
    <property type="evidence" value="ECO:0007669"/>
    <property type="project" value="TreeGrafter"/>
</dbReference>
<comment type="similarity">
    <text evidence="2">Belongs to the ORC3 family.</text>
</comment>
<keyword evidence="4" id="KW-0238">DNA-binding</keyword>
<feature type="region of interest" description="Disordered" evidence="6">
    <location>
        <begin position="616"/>
        <end position="701"/>
    </location>
</feature>
<dbReference type="Pfam" id="PF07034">
    <property type="entry name" value="ORC3_N"/>
    <property type="match status" value="1"/>
</dbReference>
<dbReference type="InterPro" id="IPR045667">
    <property type="entry name" value="ORC3_N"/>
</dbReference>
<dbReference type="AlphaFoldDB" id="A0A9W8MG86"/>
<evidence type="ECO:0000256" key="5">
    <source>
        <dbReference type="ARBA" id="ARBA00023242"/>
    </source>
</evidence>
<feature type="non-terminal residue" evidence="9">
    <location>
        <position position="1"/>
    </location>
</feature>
<evidence type="ECO:0000313" key="9">
    <source>
        <dbReference type="EMBL" id="KAJ2927444.1"/>
    </source>
</evidence>
<evidence type="ECO:0000259" key="7">
    <source>
        <dbReference type="Pfam" id="PF07034"/>
    </source>
</evidence>
<dbReference type="InterPro" id="IPR040855">
    <property type="entry name" value="ORC_WH_C"/>
</dbReference>
<accession>A0A9W8MG86</accession>
<keyword evidence="5" id="KW-0539">Nucleus</keyword>
<keyword evidence="3" id="KW-0235">DNA replication</keyword>
<dbReference type="OrthoDB" id="10265211at2759"/>
<evidence type="ECO:0000256" key="2">
    <source>
        <dbReference type="ARBA" id="ARBA00010977"/>
    </source>
</evidence>
<dbReference type="Proteomes" id="UP001140091">
    <property type="component" value="Unassembled WGS sequence"/>
</dbReference>